<evidence type="ECO:0000256" key="3">
    <source>
        <dbReference type="ARBA" id="ARBA00022454"/>
    </source>
</evidence>
<dbReference type="PANTHER" id="PTHR47325">
    <property type="entry name" value="HISTONE-LYSINE N-METHYLTRANSFERASE SUVR5"/>
    <property type="match status" value="1"/>
</dbReference>
<evidence type="ECO:0000256" key="1">
    <source>
        <dbReference type="ARBA" id="ARBA00004286"/>
    </source>
</evidence>
<dbReference type="PROSITE" id="PS50867">
    <property type="entry name" value="PRE_SET"/>
    <property type="match status" value="1"/>
</dbReference>
<dbReference type="SMART" id="SM00355">
    <property type="entry name" value="ZnF_C2H2"/>
    <property type="match status" value="4"/>
</dbReference>
<dbReference type="Gene3D" id="3.30.710.10">
    <property type="entry name" value="Potassium Channel Kv1.1, Chain A"/>
    <property type="match status" value="1"/>
</dbReference>
<dbReference type="PROSITE" id="PS50280">
    <property type="entry name" value="SET"/>
    <property type="match status" value="1"/>
</dbReference>
<keyword evidence="4" id="KW-0862">Zinc</keyword>
<dbReference type="InterPro" id="IPR046341">
    <property type="entry name" value="SET_dom_sf"/>
</dbReference>
<accession>A0AAW2MKY9</accession>
<feature type="region of interest" description="Disordered" evidence="5">
    <location>
        <begin position="1"/>
        <end position="34"/>
    </location>
</feature>
<dbReference type="SUPFAM" id="SSF82199">
    <property type="entry name" value="SET domain"/>
    <property type="match status" value="1"/>
</dbReference>
<dbReference type="EMBL" id="JACGWM010000013">
    <property type="protein sequence ID" value="KAL0332252.1"/>
    <property type="molecule type" value="Genomic_DNA"/>
</dbReference>
<dbReference type="PROSITE" id="PS00028">
    <property type="entry name" value="ZINC_FINGER_C2H2_1"/>
    <property type="match status" value="3"/>
</dbReference>
<dbReference type="InterPro" id="IPR013087">
    <property type="entry name" value="Znf_C2H2_type"/>
</dbReference>
<dbReference type="PROSITE" id="PS50157">
    <property type="entry name" value="ZINC_FINGER_C2H2_2"/>
    <property type="match status" value="3"/>
</dbReference>
<proteinExistence type="predicted"/>
<feature type="compositionally biased region" description="Basic and acidic residues" evidence="5">
    <location>
        <begin position="25"/>
        <end position="34"/>
    </location>
</feature>
<evidence type="ECO:0000259" key="7">
    <source>
        <dbReference type="PROSITE" id="PS50280"/>
    </source>
</evidence>
<dbReference type="GO" id="GO:0042054">
    <property type="term" value="F:histone methyltransferase activity"/>
    <property type="evidence" value="ECO:0007669"/>
    <property type="project" value="InterPro"/>
</dbReference>
<dbReference type="InterPro" id="IPR058039">
    <property type="entry name" value="At3g05675-like_ankyrin"/>
</dbReference>
<feature type="domain" description="C2H2-type" evidence="6">
    <location>
        <begin position="818"/>
        <end position="846"/>
    </location>
</feature>
<evidence type="ECO:0000259" key="8">
    <source>
        <dbReference type="PROSITE" id="PS50867"/>
    </source>
</evidence>
<dbReference type="GO" id="GO:0005634">
    <property type="term" value="C:nucleus"/>
    <property type="evidence" value="ECO:0007669"/>
    <property type="project" value="InterPro"/>
</dbReference>
<keyword evidence="4" id="KW-0863">Zinc-finger</keyword>
<keyword evidence="3" id="KW-0158">Chromosome</keyword>
<dbReference type="Pfam" id="PF25553">
    <property type="entry name" value="BTB-POZ_ANK-like"/>
    <property type="match status" value="1"/>
</dbReference>
<feature type="domain" description="C2H2-type" evidence="6">
    <location>
        <begin position="952"/>
        <end position="980"/>
    </location>
</feature>
<evidence type="ECO:0000259" key="6">
    <source>
        <dbReference type="PROSITE" id="PS50157"/>
    </source>
</evidence>
<evidence type="ECO:0000256" key="5">
    <source>
        <dbReference type="SAM" id="MobiDB-lite"/>
    </source>
</evidence>
<sequence length="2051" mass="230628">MEVLACSGARHARESDCPEQGSETASKHDGKSDCVQDAEQVRTNLKVDDLTLDIGESHEIREEGGQFISDGFPASEGGSNGDTYYEFDVDGQNLSCYSHDSEDDNFDKRDHFAEAGLALEGSHLVLGTIESGLPNNSQEGSSHSEIKGLERDEPQAVWVKWRGKWQSGIRCARADWPLPTLKAKPTHDRKQYLVIFFPRTRNYSWADVLLVRPINEFPQPIAYKTHKVGVKMVKDLTLARRFIMQKLAVSMLNVLDQLNREALVETAREVMVLKDFAMEASRCKDYSDLGRMLLKLQDMILRRCLTSDWLHQSMHSWKQRCEDANSAECIEMLKEELVDSILWNEVNLLSSEAAQADLGSDWKSWKHEVMKWFSVSHPISTAVGSDQTINDSPLTMGLQMTRKRPKLEIRRADTHASSSHQSVPVETDSTFFNGYDVVNTGSLDPETLKKESPVEDAVPVGSSGCVSNKWNDIVVEAGNLEVMKSKDVDLTPASDTTPKSSGLENNNRQCMAFIEAKGRQCVRYANEGDVYCCVHLASRFIGNSAKAETMSPVESPMCGGTTVLGTKCKHRALIGFSFCKKHRPQDGRKMIAPVNKLKRKHDENSIYSEKSPTKFVLTREDEIAAHVDPLLDVGKGIIQDSSMSDKPEQPQQALGSNDMVQCVGSWPQGGEEPCLESPKRHSLYCEKHIPSWLKRARNGKSRIVSKEVFVELLKSCQLREQKLQLHHACELFYRLFKSILSLRNPVPKEVQFQWAIAEASKDIKVGEFLMKLVCSEKERLKKLWGFGDGQNLQASSTIEELIPVSVQTSNDSDQENVIKCKICSEKFLDDQALGTHWMDSHKKEAQWLFRGYVCAICLDSFTNKKVLEAHVQERHHVQFVEQCMLLQCIPCGSHFGNPDELWLHVLSIHPSSLRLSSAAQQLDGSSQQKVEPDKSASIEHTKSESQSVNRRYICRFCGLKFDLLPDLGRHHQAAHMGQNSAGPRLTKKGIQFYAHKLKSGRLTRPRFKKGLNSASYKIRNRNVQNLKKRIQASNSIGPVDIMVQSAVPEADSLGRLADSQCSAIAKILMSEIKKTKPRPSNSEILSIASSACCKASLQASLEVKYGTLPERVYLKAAKLCSEHNISVEWHQEGFICPKGCTPSVRSPILSLLVPLPNYSFKVRSSVPSHAMNSEWTMDECHCVIDSRHFSMDLSEKNIILCDDISFGQESVPIACVVDENLLNAEGSDGQMIEYSFPWESFTYITKPLLDQSLVLESESLQLGCACAHSTCCSETCDHVYLFDNDYEDAKDIYGKPMNGRFPYDERGRIVLEEGYLVYECNQRCCCSRACRNRVLQNGVQVKLEIFKTERKGWAVRARETILRGTFVCEYIGEVIDEKEANERRNRYGKEGCGYFYEIDAHINDMSRLIEGQVPYVIDATNYGNVSRYINHSIQRLIPISFHGEVLKMDSICCNTGYRVSIAMENRLHLSVGLCTPSLLYPIGILSRESNIALRLLFSYFAIAIGDKSVSMHVGKGMGWPGPYCKAMPSHLGHGILFMVKGHQDTSSSRQAQIISYNQNTSVQRKQTSVTEKKPGTSSRTALVPGDQRTHSSDAPVLDAALINIETPRPKVENVPRKVTIEFGEPGTSDLKVILLGKQGVAVKLSVHRSILVENSSFFANKILSQQPVFPCIEIDDCEDVEVYAETVGLMYCKELKQRLIKQNVSRVLCILKVAEELGFTTCIRTCLDYLEAVPWVGEEEEEKVVSSVLRLKGETIRVKPVLKRVSSEIPKPPKDTLSHILELVLKSNEERGRREMKTVVLKLLRENNNLSFSGSADLCNETIYASCRSSLGSLLSLFRKAAESNFADKSTDTIEPVVKSMALEADNLLWLLDILADRQAADEFAVLWASQQELASHHTKLPIVSRHHVSKITARLFVGIGRGELLPCRDTRHLLLQTWLQALIDDYSWLQHGCRSFDRKVVEEGIGRTILTLPLEDQQSILLSWLGIFLKTGDNCPNLQRAFEVWWRRTFIRPYVEPPSVQQPEWLDDTKSRRAIELHVSVVNKLTTSDV</sequence>
<dbReference type="Gene3D" id="2.170.270.10">
    <property type="entry name" value="SET domain"/>
    <property type="match status" value="1"/>
</dbReference>
<dbReference type="Pfam" id="PF05033">
    <property type="entry name" value="Pre-SET"/>
    <property type="match status" value="1"/>
</dbReference>
<feature type="domain" description="SET" evidence="7">
    <location>
        <begin position="1341"/>
        <end position="1472"/>
    </location>
</feature>
<dbReference type="GO" id="GO:0005694">
    <property type="term" value="C:chromosome"/>
    <property type="evidence" value="ECO:0007669"/>
    <property type="project" value="UniProtKB-SubCell"/>
</dbReference>
<evidence type="ECO:0000256" key="4">
    <source>
        <dbReference type="PROSITE-ProRule" id="PRU00042"/>
    </source>
</evidence>
<dbReference type="SMART" id="SM00317">
    <property type="entry name" value="SET"/>
    <property type="match status" value="1"/>
</dbReference>
<dbReference type="InterPro" id="IPR011333">
    <property type="entry name" value="SKP1/BTB/POZ_sf"/>
</dbReference>
<feature type="domain" description="Pre-SET" evidence="8">
    <location>
        <begin position="1262"/>
        <end position="1338"/>
    </location>
</feature>
<reference evidence="9" key="2">
    <citation type="journal article" date="2024" name="Plant">
        <title>Genomic evolution and insights into agronomic trait innovations of Sesamum species.</title>
        <authorList>
            <person name="Miao H."/>
            <person name="Wang L."/>
            <person name="Qu L."/>
            <person name="Liu H."/>
            <person name="Sun Y."/>
            <person name="Le M."/>
            <person name="Wang Q."/>
            <person name="Wei S."/>
            <person name="Zheng Y."/>
            <person name="Lin W."/>
            <person name="Duan Y."/>
            <person name="Cao H."/>
            <person name="Xiong S."/>
            <person name="Wang X."/>
            <person name="Wei L."/>
            <person name="Li C."/>
            <person name="Ma Q."/>
            <person name="Ju M."/>
            <person name="Zhao R."/>
            <person name="Li G."/>
            <person name="Mu C."/>
            <person name="Tian Q."/>
            <person name="Mei H."/>
            <person name="Zhang T."/>
            <person name="Gao T."/>
            <person name="Zhang H."/>
        </authorList>
    </citation>
    <scope>NUCLEOTIDE SEQUENCE</scope>
    <source>
        <strain evidence="9">KEN8</strain>
    </source>
</reference>
<evidence type="ECO:0000256" key="2">
    <source>
        <dbReference type="ARBA" id="ARBA00004906"/>
    </source>
</evidence>
<dbReference type="InterPro" id="IPR001214">
    <property type="entry name" value="SET_dom"/>
</dbReference>
<gene>
    <name evidence="9" type="ORF">Scaly_2126700</name>
</gene>
<feature type="compositionally biased region" description="Basic and acidic residues" evidence="5">
    <location>
        <begin position="930"/>
        <end position="943"/>
    </location>
</feature>
<comment type="caution">
    <text evidence="9">The sequence shown here is derived from an EMBL/GenBank/DDBJ whole genome shotgun (WGS) entry which is preliminary data.</text>
</comment>
<feature type="domain" description="C2H2-type" evidence="6">
    <location>
        <begin position="852"/>
        <end position="875"/>
    </location>
</feature>
<comment type="subcellular location">
    <subcellularLocation>
        <location evidence="1">Chromosome</location>
    </subcellularLocation>
</comment>
<dbReference type="InterPro" id="IPR007728">
    <property type="entry name" value="Pre-SET_dom"/>
</dbReference>
<organism evidence="9">
    <name type="scientific">Sesamum calycinum</name>
    <dbReference type="NCBI Taxonomy" id="2727403"/>
    <lineage>
        <taxon>Eukaryota</taxon>
        <taxon>Viridiplantae</taxon>
        <taxon>Streptophyta</taxon>
        <taxon>Embryophyta</taxon>
        <taxon>Tracheophyta</taxon>
        <taxon>Spermatophyta</taxon>
        <taxon>Magnoliopsida</taxon>
        <taxon>eudicotyledons</taxon>
        <taxon>Gunneridae</taxon>
        <taxon>Pentapetalae</taxon>
        <taxon>asterids</taxon>
        <taxon>lamiids</taxon>
        <taxon>Lamiales</taxon>
        <taxon>Pedaliaceae</taxon>
        <taxon>Sesamum</taxon>
    </lineage>
</organism>
<feature type="compositionally biased region" description="Polar residues" evidence="5">
    <location>
        <begin position="1563"/>
        <end position="1580"/>
    </location>
</feature>
<dbReference type="Pfam" id="PF18868">
    <property type="entry name" value="zf-C2H2_3rep"/>
    <property type="match status" value="1"/>
</dbReference>
<reference evidence="9" key="1">
    <citation type="submission" date="2020-06" db="EMBL/GenBank/DDBJ databases">
        <authorList>
            <person name="Li T."/>
            <person name="Hu X."/>
            <person name="Zhang T."/>
            <person name="Song X."/>
            <person name="Zhang H."/>
            <person name="Dai N."/>
            <person name="Sheng W."/>
            <person name="Hou X."/>
            <person name="Wei L."/>
        </authorList>
    </citation>
    <scope>NUCLEOTIDE SEQUENCE</scope>
    <source>
        <strain evidence="9">KEN8</strain>
        <tissue evidence="9">Leaf</tissue>
    </source>
</reference>
<comment type="pathway">
    <text evidence="2">Protein modification; protein ubiquitination.</text>
</comment>
<dbReference type="GO" id="GO:0008270">
    <property type="term" value="F:zinc ion binding"/>
    <property type="evidence" value="ECO:0007669"/>
    <property type="project" value="UniProtKB-KW"/>
</dbReference>
<keyword evidence="4" id="KW-0479">Metal-binding</keyword>
<dbReference type="SUPFAM" id="SSF54695">
    <property type="entry name" value="POZ domain"/>
    <property type="match status" value="1"/>
</dbReference>
<dbReference type="Pfam" id="PF00856">
    <property type="entry name" value="SET"/>
    <property type="match status" value="1"/>
</dbReference>
<feature type="region of interest" description="Disordered" evidence="5">
    <location>
        <begin position="1563"/>
        <end position="1591"/>
    </location>
</feature>
<dbReference type="PANTHER" id="PTHR47325:SF1">
    <property type="entry name" value="HISTONE-LYSINE N-METHYLTRANSFERASE SUVR5"/>
    <property type="match status" value="1"/>
</dbReference>
<dbReference type="SMART" id="SM00468">
    <property type="entry name" value="PreSET"/>
    <property type="match status" value="1"/>
</dbReference>
<dbReference type="InterPro" id="IPR040689">
    <property type="entry name" value="SUVR5_Znf-C2H2_3rpt"/>
</dbReference>
<protein>
    <submittedName>
        <fullName evidence="9">Histone-lysine N-methyltransferase SUVR5</fullName>
    </submittedName>
</protein>
<evidence type="ECO:0000313" key="9">
    <source>
        <dbReference type="EMBL" id="KAL0332252.1"/>
    </source>
</evidence>
<feature type="region of interest" description="Disordered" evidence="5">
    <location>
        <begin position="922"/>
        <end position="943"/>
    </location>
</feature>
<name>A0AAW2MKY9_9LAMI</name>
<dbReference type="Gene3D" id="3.30.160.60">
    <property type="entry name" value="Classic Zinc Finger"/>
    <property type="match status" value="1"/>
</dbReference>